<sequence length="145" mass="15768">MSLETQYDPDNIFAKITRGEMPSVKILETDNILAFMDVFPQSKGHCLVIHKNSQAVNFLDVDQEALSDLMTATQKVARAVNDGLKPDGIRILQFSGARAGQTVFHLHFHVLPVYEGVVVAAHASGKPADAESLEPIAAQIRSALT</sequence>
<dbReference type="SUPFAM" id="SSF54197">
    <property type="entry name" value="HIT-like"/>
    <property type="match status" value="1"/>
</dbReference>
<proteinExistence type="predicted"/>
<feature type="short sequence motif" description="Histidine triad motif" evidence="1">
    <location>
        <begin position="105"/>
        <end position="109"/>
    </location>
</feature>
<evidence type="ECO:0000256" key="1">
    <source>
        <dbReference type="PROSITE-ProRule" id="PRU00464"/>
    </source>
</evidence>
<accession>A0ABW1KWU4</accession>
<evidence type="ECO:0000313" key="4">
    <source>
        <dbReference type="Proteomes" id="UP001596116"/>
    </source>
</evidence>
<feature type="domain" description="HIT" evidence="2">
    <location>
        <begin position="12"/>
        <end position="120"/>
    </location>
</feature>
<dbReference type="InterPro" id="IPR001310">
    <property type="entry name" value="Histidine_triad_HIT"/>
</dbReference>
<evidence type="ECO:0000259" key="2">
    <source>
        <dbReference type="PROSITE" id="PS51084"/>
    </source>
</evidence>
<reference evidence="3 4" key="1">
    <citation type="submission" date="2024-09" db="EMBL/GenBank/DDBJ databases">
        <authorList>
            <person name="Zhang Z.-H."/>
        </authorList>
    </citation>
    <scope>NUCLEOTIDE SEQUENCE [LARGE SCALE GENOMIC DNA]</scope>
    <source>
        <strain evidence="3 4">HHTR114</strain>
    </source>
</reference>
<gene>
    <name evidence="3" type="ORF">ACFMB1_13490</name>
</gene>
<keyword evidence="4" id="KW-1185">Reference proteome</keyword>
<dbReference type="Gene3D" id="3.30.428.10">
    <property type="entry name" value="HIT-like"/>
    <property type="match status" value="1"/>
</dbReference>
<dbReference type="PRINTS" id="PR00332">
    <property type="entry name" value="HISTRIAD"/>
</dbReference>
<comment type="caution">
    <text evidence="3">The sequence shown here is derived from an EMBL/GenBank/DDBJ whole genome shotgun (WGS) entry which is preliminary data.</text>
</comment>
<dbReference type="GO" id="GO:0008168">
    <property type="term" value="F:methyltransferase activity"/>
    <property type="evidence" value="ECO:0007669"/>
    <property type="project" value="UniProtKB-KW"/>
</dbReference>
<dbReference type="RefSeq" id="WP_379882193.1">
    <property type="nucleotide sequence ID" value="NZ_JBHPON010000002.1"/>
</dbReference>
<dbReference type="CDD" id="cd01277">
    <property type="entry name" value="HINT_subgroup"/>
    <property type="match status" value="1"/>
</dbReference>
<dbReference type="EC" id="2.1.1.-" evidence="3"/>
<dbReference type="InterPro" id="IPR039384">
    <property type="entry name" value="HINT"/>
</dbReference>
<name>A0ABW1KWU4_9PROT</name>
<dbReference type="Pfam" id="PF01230">
    <property type="entry name" value="HIT"/>
    <property type="match status" value="1"/>
</dbReference>
<dbReference type="PANTHER" id="PTHR46648:SF1">
    <property type="entry name" value="ADENOSINE 5'-MONOPHOSPHORAMIDASE HNT1"/>
    <property type="match status" value="1"/>
</dbReference>
<dbReference type="GO" id="GO:0032259">
    <property type="term" value="P:methylation"/>
    <property type="evidence" value="ECO:0007669"/>
    <property type="project" value="UniProtKB-KW"/>
</dbReference>
<dbReference type="PROSITE" id="PS51084">
    <property type="entry name" value="HIT_2"/>
    <property type="match status" value="1"/>
</dbReference>
<organism evidence="3 4">
    <name type="scientific">Hyphococcus aureus</name>
    <dbReference type="NCBI Taxonomy" id="2666033"/>
    <lineage>
        <taxon>Bacteria</taxon>
        <taxon>Pseudomonadati</taxon>
        <taxon>Pseudomonadota</taxon>
        <taxon>Alphaproteobacteria</taxon>
        <taxon>Parvularculales</taxon>
        <taxon>Parvularculaceae</taxon>
        <taxon>Hyphococcus</taxon>
    </lineage>
</organism>
<dbReference type="Proteomes" id="UP001596116">
    <property type="component" value="Unassembled WGS sequence"/>
</dbReference>
<dbReference type="PANTHER" id="PTHR46648">
    <property type="entry name" value="HIT FAMILY PROTEIN 1"/>
    <property type="match status" value="1"/>
</dbReference>
<dbReference type="InterPro" id="IPR011146">
    <property type="entry name" value="HIT-like"/>
</dbReference>
<keyword evidence="3" id="KW-0808">Transferase</keyword>
<keyword evidence="3" id="KW-0489">Methyltransferase</keyword>
<evidence type="ECO:0000313" key="3">
    <source>
        <dbReference type="EMBL" id="MFC6036565.1"/>
    </source>
</evidence>
<dbReference type="InterPro" id="IPR036265">
    <property type="entry name" value="HIT-like_sf"/>
</dbReference>
<dbReference type="EMBL" id="JBHPON010000002">
    <property type="protein sequence ID" value="MFC6036565.1"/>
    <property type="molecule type" value="Genomic_DNA"/>
</dbReference>
<protein>
    <submittedName>
        <fullName evidence="3">HIT family protein</fullName>
        <ecNumber evidence="3">2.1.1.-</ecNumber>
    </submittedName>
</protein>